<dbReference type="KEGG" id="run:DR864_26025"/>
<dbReference type="RefSeq" id="WP_114069712.1">
    <property type="nucleotide sequence ID" value="NZ_CP030850.1"/>
</dbReference>
<name>A0A344TQN0_9BACT</name>
<protein>
    <recommendedName>
        <fullName evidence="4">Phage integrase family protein</fullName>
    </recommendedName>
</protein>
<dbReference type="InterPro" id="IPR011010">
    <property type="entry name" value="DNA_brk_join_enz"/>
</dbReference>
<proteinExistence type="predicted"/>
<accession>A0A344TQN0</accession>
<dbReference type="SUPFAM" id="SSF56349">
    <property type="entry name" value="DNA breaking-rejoining enzymes"/>
    <property type="match status" value="1"/>
</dbReference>
<gene>
    <name evidence="2" type="ORF">DR864_26025</name>
</gene>
<dbReference type="Proteomes" id="UP000251993">
    <property type="component" value="Chromosome"/>
</dbReference>
<evidence type="ECO:0000313" key="2">
    <source>
        <dbReference type="EMBL" id="AXE20951.1"/>
    </source>
</evidence>
<dbReference type="GO" id="GO:0015074">
    <property type="term" value="P:DNA integration"/>
    <property type="evidence" value="ECO:0007669"/>
    <property type="project" value="InterPro"/>
</dbReference>
<reference evidence="2 3" key="1">
    <citation type="submission" date="2018-07" db="EMBL/GenBank/DDBJ databases">
        <title>Genome sequencing of Runella.</title>
        <authorList>
            <person name="Baek M.-G."/>
            <person name="Yi H."/>
        </authorList>
    </citation>
    <scope>NUCLEOTIDE SEQUENCE [LARGE SCALE GENOMIC DNA]</scope>
    <source>
        <strain evidence="2 3">HYN0085</strain>
    </source>
</reference>
<dbReference type="GO" id="GO:0006310">
    <property type="term" value="P:DNA recombination"/>
    <property type="evidence" value="ECO:0007669"/>
    <property type="project" value="UniProtKB-KW"/>
</dbReference>
<keyword evidence="3" id="KW-1185">Reference proteome</keyword>
<evidence type="ECO:0000256" key="1">
    <source>
        <dbReference type="ARBA" id="ARBA00023172"/>
    </source>
</evidence>
<dbReference type="InterPro" id="IPR013762">
    <property type="entry name" value="Integrase-like_cat_sf"/>
</dbReference>
<keyword evidence="1" id="KW-0233">DNA recombination</keyword>
<dbReference type="Gene3D" id="1.10.443.10">
    <property type="entry name" value="Intergrase catalytic core"/>
    <property type="match status" value="1"/>
</dbReference>
<sequence length="78" mass="8663">MINNELKDIASMIGVSKLTTHIARHSFAEIAKQKTGGYVAAVSAALDHSSIAIATAYFKMLHRQKTTLWLILFLEIDF</sequence>
<dbReference type="GO" id="GO:0003677">
    <property type="term" value="F:DNA binding"/>
    <property type="evidence" value="ECO:0007669"/>
    <property type="project" value="InterPro"/>
</dbReference>
<dbReference type="AlphaFoldDB" id="A0A344TQN0"/>
<organism evidence="2 3">
    <name type="scientific">Runella rosea</name>
    <dbReference type="NCBI Taxonomy" id="2259595"/>
    <lineage>
        <taxon>Bacteria</taxon>
        <taxon>Pseudomonadati</taxon>
        <taxon>Bacteroidota</taxon>
        <taxon>Cytophagia</taxon>
        <taxon>Cytophagales</taxon>
        <taxon>Spirosomataceae</taxon>
        <taxon>Runella</taxon>
    </lineage>
</organism>
<dbReference type="OrthoDB" id="1094492at2"/>
<evidence type="ECO:0008006" key="4">
    <source>
        <dbReference type="Google" id="ProtNLM"/>
    </source>
</evidence>
<evidence type="ECO:0000313" key="3">
    <source>
        <dbReference type="Proteomes" id="UP000251993"/>
    </source>
</evidence>
<dbReference type="EMBL" id="CP030850">
    <property type="protein sequence ID" value="AXE20951.1"/>
    <property type="molecule type" value="Genomic_DNA"/>
</dbReference>